<dbReference type="Gene3D" id="3.60.21.10">
    <property type="match status" value="1"/>
</dbReference>
<dbReference type="InterPro" id="IPR004843">
    <property type="entry name" value="Calcineurin-like_PHP"/>
</dbReference>
<evidence type="ECO:0000313" key="8">
    <source>
        <dbReference type="Proteomes" id="UP000243006"/>
    </source>
</evidence>
<reference evidence="7 8" key="1">
    <citation type="submission" date="2015-04" db="EMBL/GenBank/DDBJ databases">
        <title>Draft genome of the roundworm Trichinella nativa.</title>
        <authorList>
            <person name="Mitreva M."/>
        </authorList>
    </citation>
    <scope>NUCLEOTIDE SEQUENCE [LARGE SCALE GENOMIC DNA]</scope>
    <source>
        <strain evidence="7 8">ISS45</strain>
    </source>
</reference>
<keyword evidence="3 5" id="KW-0378">Hydrolase</keyword>
<dbReference type="PANTHER" id="PTHR45619">
    <property type="entry name" value="SERINE/THREONINE-PROTEIN PHOSPHATASE PP2A-RELATED"/>
    <property type="match status" value="1"/>
</dbReference>
<accession>A0A1Y3EQX6</accession>
<dbReference type="GO" id="GO:0046872">
    <property type="term" value="F:metal ion binding"/>
    <property type="evidence" value="ECO:0007669"/>
    <property type="project" value="UniProtKB-KW"/>
</dbReference>
<dbReference type="InterPro" id="IPR006186">
    <property type="entry name" value="Ser/Thr-sp_prot-phosphatase"/>
</dbReference>
<dbReference type="SMART" id="SM00156">
    <property type="entry name" value="PP2Ac"/>
    <property type="match status" value="1"/>
</dbReference>
<dbReference type="PROSITE" id="PS00125">
    <property type="entry name" value="SER_THR_PHOSPHATASE"/>
    <property type="match status" value="1"/>
</dbReference>
<protein>
    <recommendedName>
        <fullName evidence="5">Serine/threonine-protein phosphatase</fullName>
        <ecNumber evidence="5">3.1.3.16</ecNumber>
    </recommendedName>
</protein>
<comment type="caution">
    <text evidence="7">The sequence shown here is derived from an EMBL/GenBank/DDBJ whole genome shotgun (WGS) entry which is preliminary data.</text>
</comment>
<dbReference type="PRINTS" id="PR00114">
    <property type="entry name" value="STPHPHTASE"/>
</dbReference>
<evidence type="ECO:0000256" key="4">
    <source>
        <dbReference type="ARBA" id="ARBA00023211"/>
    </source>
</evidence>
<dbReference type="GO" id="GO:0004722">
    <property type="term" value="F:protein serine/threonine phosphatase activity"/>
    <property type="evidence" value="ECO:0007669"/>
    <property type="project" value="UniProtKB-EC"/>
</dbReference>
<comment type="catalytic activity">
    <reaction evidence="5">
        <text>O-phospho-L-threonyl-[protein] + H2O = L-threonyl-[protein] + phosphate</text>
        <dbReference type="Rhea" id="RHEA:47004"/>
        <dbReference type="Rhea" id="RHEA-COMP:11060"/>
        <dbReference type="Rhea" id="RHEA-COMP:11605"/>
        <dbReference type="ChEBI" id="CHEBI:15377"/>
        <dbReference type="ChEBI" id="CHEBI:30013"/>
        <dbReference type="ChEBI" id="CHEBI:43474"/>
        <dbReference type="ChEBI" id="CHEBI:61977"/>
        <dbReference type="EC" id="3.1.3.16"/>
    </reaction>
</comment>
<dbReference type="EC" id="3.1.3.16" evidence="5"/>
<dbReference type="InterPro" id="IPR047129">
    <property type="entry name" value="PPA2-like"/>
</dbReference>
<evidence type="ECO:0000313" key="7">
    <source>
        <dbReference type="EMBL" id="OUC47554.1"/>
    </source>
</evidence>
<keyword evidence="4" id="KW-0464">Manganese</keyword>
<evidence type="ECO:0000256" key="3">
    <source>
        <dbReference type="ARBA" id="ARBA00022801"/>
    </source>
</evidence>
<organism evidence="7 8">
    <name type="scientific">Trichinella nativa</name>
    <dbReference type="NCBI Taxonomy" id="6335"/>
    <lineage>
        <taxon>Eukaryota</taxon>
        <taxon>Metazoa</taxon>
        <taxon>Ecdysozoa</taxon>
        <taxon>Nematoda</taxon>
        <taxon>Enoplea</taxon>
        <taxon>Dorylaimia</taxon>
        <taxon>Trichinellida</taxon>
        <taxon>Trichinellidae</taxon>
        <taxon>Trichinella</taxon>
    </lineage>
</organism>
<dbReference type="InterPro" id="IPR029052">
    <property type="entry name" value="Metallo-depent_PP-like"/>
</dbReference>
<comment type="cofactor">
    <cofactor evidence="1">
        <name>Mn(2+)</name>
        <dbReference type="ChEBI" id="CHEBI:29035"/>
    </cofactor>
</comment>
<comment type="similarity">
    <text evidence="5">Belongs to the PPP phosphatase family.</text>
</comment>
<feature type="domain" description="Serine/threonine specific protein phosphatases" evidence="6">
    <location>
        <begin position="113"/>
        <end position="118"/>
    </location>
</feature>
<dbReference type="Pfam" id="PF00149">
    <property type="entry name" value="Metallophos"/>
    <property type="match status" value="1"/>
</dbReference>
<evidence type="ECO:0000256" key="1">
    <source>
        <dbReference type="ARBA" id="ARBA00001936"/>
    </source>
</evidence>
<dbReference type="EMBL" id="LVZM01004224">
    <property type="protein sequence ID" value="OUC47554.1"/>
    <property type="molecule type" value="Genomic_DNA"/>
</dbReference>
<proteinExistence type="inferred from homology"/>
<evidence type="ECO:0000256" key="2">
    <source>
        <dbReference type="ARBA" id="ARBA00022723"/>
    </source>
</evidence>
<keyword evidence="2" id="KW-0479">Metal-binding</keyword>
<dbReference type="Proteomes" id="UP000243006">
    <property type="component" value="Unassembled WGS sequence"/>
</dbReference>
<sequence length="360" mass="41303">MVICDKYNPEELVEAAKSGKYFSEAVVRTLFNRVREIFINEPNVLRVSSPIVVCGDIHGQFFDLKSLFNCYGEVPTNRYLFLGDYVDRGRNSLEVLLWLFSLKVRFPEHIFLLRGNHECRTITQTYGFYDECLSKYGHSGIWNFCCEVFDSIPLAAVIDNRVLCVHGGLSPKIHTISEIHSINRFREIPLTGPFADLLWSDPEEEVGSFQLNSSRGAGVLFGRTAVETFLQENQLQLICRSHQLCLEGYKYLWDQKLLTIWSAPNYTYSCKNKAAVVRFIPDGTCAFSVFEAAENPHVQAEALYTKVEIQTITYIHAFIRVKLYLLSNTGPVERNYHNTDRTLPPPTVHVSFINEQWFAE</sequence>
<dbReference type="AlphaFoldDB" id="A0A1Y3EQX6"/>
<name>A0A1Y3EQX6_9BILA</name>
<evidence type="ECO:0000256" key="5">
    <source>
        <dbReference type="RuleBase" id="RU004273"/>
    </source>
</evidence>
<dbReference type="SUPFAM" id="SSF56300">
    <property type="entry name" value="Metallo-dependent phosphatases"/>
    <property type="match status" value="1"/>
</dbReference>
<gene>
    <name evidence="7" type="ORF">D917_06860</name>
</gene>
<evidence type="ECO:0000259" key="6">
    <source>
        <dbReference type="PROSITE" id="PS00125"/>
    </source>
</evidence>